<accession>A0ABN1TDV3</accession>
<dbReference type="Gene3D" id="1.20.1250.20">
    <property type="entry name" value="MFS general substrate transporter like domains"/>
    <property type="match status" value="1"/>
</dbReference>
<dbReference type="Proteomes" id="UP001499987">
    <property type="component" value="Unassembled WGS sequence"/>
</dbReference>
<feature type="transmembrane region" description="Helical" evidence="6">
    <location>
        <begin position="30"/>
        <end position="52"/>
    </location>
</feature>
<keyword evidence="3 6" id="KW-0812">Transmembrane</keyword>
<evidence type="ECO:0000256" key="5">
    <source>
        <dbReference type="ARBA" id="ARBA00023136"/>
    </source>
</evidence>
<evidence type="ECO:0000313" key="8">
    <source>
        <dbReference type="Proteomes" id="UP001499987"/>
    </source>
</evidence>
<dbReference type="CDD" id="cd06173">
    <property type="entry name" value="MFS_MefA_like"/>
    <property type="match status" value="1"/>
</dbReference>
<evidence type="ECO:0000256" key="6">
    <source>
        <dbReference type="SAM" id="Phobius"/>
    </source>
</evidence>
<feature type="transmembrane region" description="Helical" evidence="6">
    <location>
        <begin position="97"/>
        <end position="114"/>
    </location>
</feature>
<keyword evidence="8" id="KW-1185">Reference proteome</keyword>
<comment type="subcellular location">
    <subcellularLocation>
        <location evidence="1">Cell membrane</location>
        <topology evidence="1">Multi-pass membrane protein</topology>
    </subcellularLocation>
</comment>
<dbReference type="SUPFAM" id="SSF103473">
    <property type="entry name" value="MFS general substrate transporter"/>
    <property type="match status" value="1"/>
</dbReference>
<evidence type="ECO:0000256" key="2">
    <source>
        <dbReference type="ARBA" id="ARBA00022475"/>
    </source>
</evidence>
<evidence type="ECO:0000313" key="7">
    <source>
        <dbReference type="EMBL" id="GAA1077053.1"/>
    </source>
</evidence>
<organism evidence="7 8">
    <name type="scientific">Kitasatospora arboriphila</name>
    <dbReference type="NCBI Taxonomy" id="258052"/>
    <lineage>
        <taxon>Bacteria</taxon>
        <taxon>Bacillati</taxon>
        <taxon>Actinomycetota</taxon>
        <taxon>Actinomycetes</taxon>
        <taxon>Kitasatosporales</taxon>
        <taxon>Streptomycetaceae</taxon>
        <taxon>Kitasatospora</taxon>
    </lineage>
</organism>
<dbReference type="RefSeq" id="WP_344623001.1">
    <property type="nucleotide sequence ID" value="NZ_BAAALD010000012.1"/>
</dbReference>
<evidence type="ECO:0000256" key="3">
    <source>
        <dbReference type="ARBA" id="ARBA00022692"/>
    </source>
</evidence>
<comment type="caution">
    <text evidence="7">The sequence shown here is derived from an EMBL/GenBank/DDBJ whole genome shotgun (WGS) entry which is preliminary data.</text>
</comment>
<dbReference type="PANTHER" id="PTHR23513:SF17">
    <property type="entry name" value="MEMBRANE PROTEIN"/>
    <property type="match status" value="1"/>
</dbReference>
<feature type="transmembrane region" description="Helical" evidence="6">
    <location>
        <begin position="410"/>
        <end position="429"/>
    </location>
</feature>
<reference evidence="7 8" key="1">
    <citation type="journal article" date="2019" name="Int. J. Syst. Evol. Microbiol.">
        <title>The Global Catalogue of Microorganisms (GCM) 10K type strain sequencing project: providing services to taxonomists for standard genome sequencing and annotation.</title>
        <authorList>
            <consortium name="The Broad Institute Genomics Platform"/>
            <consortium name="The Broad Institute Genome Sequencing Center for Infectious Disease"/>
            <person name="Wu L."/>
            <person name="Ma J."/>
        </authorList>
    </citation>
    <scope>NUCLEOTIDE SEQUENCE [LARGE SCALE GENOMIC DNA]</scope>
    <source>
        <strain evidence="7 8">JCM 13002</strain>
    </source>
</reference>
<dbReference type="Pfam" id="PF07690">
    <property type="entry name" value="MFS_1"/>
    <property type="match status" value="1"/>
</dbReference>
<keyword evidence="5 6" id="KW-0472">Membrane</keyword>
<keyword evidence="4 6" id="KW-1133">Transmembrane helix</keyword>
<evidence type="ECO:0000256" key="4">
    <source>
        <dbReference type="ARBA" id="ARBA00022989"/>
    </source>
</evidence>
<feature type="transmembrane region" description="Helical" evidence="6">
    <location>
        <begin position="322"/>
        <end position="342"/>
    </location>
</feature>
<sequence>MAIIQNDGRQAPHRATLRGLLRGRDFRRLLVVRMLSQLSDGTFQVALAAYVIFSPERQSSPADIAAVLAVMLLPFSVVGPFAGVLLDRWRRRQVLHYGNLARFGLGLVTAALLLGRAPEWLFFASALLVTALNRFILAGLSAALPRVVGPGQLVTANAVSPTLGTVAATLGGGLGFLVHQVLPPSPRADAALVGIAALLYLSAALAALLIDRDLLGPEHHPGRPPLSRALTTAARDLGTALRHLVRDCRPATHALAAVTLARFCYGVLIVVVLMLSRYTFNSPDDAAGGLTSLGRAVGFSAVGFFLAALISPWCTRRLGLTGWMVTCLAAAAVFVPALGLFFREWPSLVAALLLGVVTQGTKICADTLVQESVEDDFRGRVFAVYDVLFNVSFVAAAGVTAVVLPLDGRSVAVVCGVALTYALGALYYARAARSDRRGPGLTSRRPAGSR</sequence>
<feature type="transmembrane region" description="Helical" evidence="6">
    <location>
        <begin position="156"/>
        <end position="178"/>
    </location>
</feature>
<evidence type="ECO:0000256" key="1">
    <source>
        <dbReference type="ARBA" id="ARBA00004651"/>
    </source>
</evidence>
<name>A0ABN1TDV3_9ACTN</name>
<keyword evidence="2" id="KW-1003">Cell membrane</keyword>
<dbReference type="InterPro" id="IPR036259">
    <property type="entry name" value="MFS_trans_sf"/>
</dbReference>
<feature type="transmembrane region" description="Helical" evidence="6">
    <location>
        <begin position="120"/>
        <end position="144"/>
    </location>
</feature>
<feature type="transmembrane region" description="Helical" evidence="6">
    <location>
        <begin position="190"/>
        <end position="210"/>
    </location>
</feature>
<gene>
    <name evidence="7" type="ORF">GCM10009663_18360</name>
</gene>
<feature type="transmembrane region" description="Helical" evidence="6">
    <location>
        <begin position="64"/>
        <end position="85"/>
    </location>
</feature>
<dbReference type="InterPro" id="IPR011701">
    <property type="entry name" value="MFS"/>
</dbReference>
<feature type="transmembrane region" description="Helical" evidence="6">
    <location>
        <begin position="381"/>
        <end position="404"/>
    </location>
</feature>
<dbReference type="PANTHER" id="PTHR23513">
    <property type="entry name" value="INTEGRAL MEMBRANE EFFLUX PROTEIN-RELATED"/>
    <property type="match status" value="1"/>
</dbReference>
<protein>
    <submittedName>
        <fullName evidence="7">MFS transporter</fullName>
    </submittedName>
</protein>
<feature type="transmembrane region" description="Helical" evidence="6">
    <location>
        <begin position="296"/>
        <end position="315"/>
    </location>
</feature>
<proteinExistence type="predicted"/>
<dbReference type="EMBL" id="BAAALD010000012">
    <property type="protein sequence ID" value="GAA1077053.1"/>
    <property type="molecule type" value="Genomic_DNA"/>
</dbReference>
<feature type="transmembrane region" description="Helical" evidence="6">
    <location>
        <begin position="254"/>
        <end position="276"/>
    </location>
</feature>